<name>A0ABS3DWA4_9BACI</name>
<accession>A0ABS3DWA4</accession>
<sequence length="209" mass="24511">MQILSYGEDAYTLWALRNQLPTILNELQDLSSYSECKVIFRPSFGRRSGDKSAQFGEFDFILISRTHTYLGESKWDRSSELKGESLFLRDEQKRRHHILTYYIKSWFEQDFVSWENFIVYIGQETVINSHKIKTAPVGSRLAENLYSFLKLLKDQFNKRTPEIENILLYLYRGDDLSKTPTTINNGFNLIKVDYSGGLFEASNYIDLNR</sequence>
<organism evidence="1 2">
    <name type="scientific">Halobacillus kuroshimensis</name>
    <dbReference type="NCBI Taxonomy" id="302481"/>
    <lineage>
        <taxon>Bacteria</taxon>
        <taxon>Bacillati</taxon>
        <taxon>Bacillota</taxon>
        <taxon>Bacilli</taxon>
        <taxon>Bacillales</taxon>
        <taxon>Bacillaceae</taxon>
        <taxon>Halobacillus</taxon>
    </lineage>
</organism>
<dbReference type="EMBL" id="JAEKJY010000003">
    <property type="protein sequence ID" value="MBN8235586.1"/>
    <property type="molecule type" value="Genomic_DNA"/>
</dbReference>
<evidence type="ECO:0000313" key="1">
    <source>
        <dbReference type="EMBL" id="MBN8235586.1"/>
    </source>
</evidence>
<reference evidence="1 2" key="1">
    <citation type="submission" date="2020-12" db="EMBL/GenBank/DDBJ databases">
        <title>Oil enriched cultivation method for isolating marine PHA-producing bacteria.</title>
        <authorList>
            <person name="Zheng W."/>
            <person name="Yu S."/>
            <person name="Huang Y."/>
        </authorList>
    </citation>
    <scope>NUCLEOTIDE SEQUENCE [LARGE SCALE GENOMIC DNA]</scope>
    <source>
        <strain evidence="1 2">SY-2-6</strain>
    </source>
</reference>
<comment type="caution">
    <text evidence="1">The sequence shown here is derived from an EMBL/GenBank/DDBJ whole genome shotgun (WGS) entry which is preliminary data.</text>
</comment>
<dbReference type="Proteomes" id="UP000663970">
    <property type="component" value="Unassembled WGS sequence"/>
</dbReference>
<evidence type="ECO:0000313" key="2">
    <source>
        <dbReference type="Proteomes" id="UP000663970"/>
    </source>
</evidence>
<dbReference type="RefSeq" id="WP_206933701.1">
    <property type="nucleotide sequence ID" value="NZ_JAEKJY010000003.1"/>
</dbReference>
<protein>
    <recommendedName>
        <fullName evidence="3">NERD domain-containing protein</fullName>
    </recommendedName>
</protein>
<evidence type="ECO:0008006" key="3">
    <source>
        <dbReference type="Google" id="ProtNLM"/>
    </source>
</evidence>
<proteinExistence type="predicted"/>
<gene>
    <name evidence="1" type="ORF">JF544_10030</name>
</gene>
<keyword evidence="2" id="KW-1185">Reference proteome</keyword>